<accession>A0ABX5KSQ6</accession>
<keyword evidence="2" id="KW-1185">Reference proteome</keyword>
<comment type="caution">
    <text evidence="1">The sequence shown here is derived from an EMBL/GenBank/DDBJ whole genome shotgun (WGS) entry which is preliminary data.</text>
</comment>
<evidence type="ECO:0000313" key="1">
    <source>
        <dbReference type="EMBL" id="PVX85874.1"/>
    </source>
</evidence>
<protein>
    <recommendedName>
        <fullName evidence="3">Cyclic nucleotide-binding domain-containing protein</fullName>
    </recommendedName>
</protein>
<organism evidence="1 2">
    <name type="scientific">Paraburkholderia unamae</name>
    <dbReference type="NCBI Taxonomy" id="219649"/>
    <lineage>
        <taxon>Bacteria</taxon>
        <taxon>Pseudomonadati</taxon>
        <taxon>Pseudomonadota</taxon>
        <taxon>Betaproteobacteria</taxon>
        <taxon>Burkholderiales</taxon>
        <taxon>Burkholderiaceae</taxon>
        <taxon>Paraburkholderia</taxon>
    </lineage>
</organism>
<gene>
    <name evidence="1" type="ORF">C7402_103452</name>
</gene>
<dbReference type="EMBL" id="QEOB01000003">
    <property type="protein sequence ID" value="PVX85874.1"/>
    <property type="molecule type" value="Genomic_DNA"/>
</dbReference>
<reference evidence="1 2" key="1">
    <citation type="submission" date="2018-05" db="EMBL/GenBank/DDBJ databases">
        <title>Genomic Encyclopedia of Type Strains, Phase IV (KMG-V): Genome sequencing to study the core and pangenomes of soil and plant-associated prokaryotes.</title>
        <authorList>
            <person name="Whitman W."/>
        </authorList>
    </citation>
    <scope>NUCLEOTIDE SEQUENCE [LARGE SCALE GENOMIC DNA]</scope>
    <source>
        <strain evidence="1 2">SCZa-39</strain>
    </source>
</reference>
<dbReference type="Proteomes" id="UP000245712">
    <property type="component" value="Unassembled WGS sequence"/>
</dbReference>
<sequence>MRHRRQTTVPRSIDCGCQESVTMKLHHYVRFAAIASTMSLLFSACSPVNSTNGNTNERPMMKPSVTYLHLLRHKPFFIGFTKDRLRWTIDHSREWEADAGTVVSTCDASASDHLDTWILLDGRWQVEAGVRSYPAGHADPGKWFSGGATRGACRLVTTEHSYVMKIRHADMEEMLARGFSFKDHLEEGRTYYDDAFSRQSDN</sequence>
<name>A0ABX5KSQ6_9BURK</name>
<evidence type="ECO:0000313" key="2">
    <source>
        <dbReference type="Proteomes" id="UP000245712"/>
    </source>
</evidence>
<proteinExistence type="predicted"/>
<evidence type="ECO:0008006" key="3">
    <source>
        <dbReference type="Google" id="ProtNLM"/>
    </source>
</evidence>